<feature type="transmembrane region" description="Helical" evidence="7">
    <location>
        <begin position="72"/>
        <end position="92"/>
    </location>
</feature>
<comment type="subcellular location">
    <subcellularLocation>
        <location evidence="1">Cell membrane</location>
        <topology evidence="1">Multi-pass membrane protein</topology>
    </subcellularLocation>
</comment>
<feature type="transmembrane region" description="Helical" evidence="7">
    <location>
        <begin position="339"/>
        <end position="360"/>
    </location>
</feature>
<keyword evidence="10" id="KW-1185">Reference proteome</keyword>
<evidence type="ECO:0000313" key="9">
    <source>
        <dbReference type="EMBL" id="TDD87930.1"/>
    </source>
</evidence>
<keyword evidence="2" id="KW-1003">Cell membrane</keyword>
<feature type="transmembrane region" description="Helical" evidence="7">
    <location>
        <begin position="410"/>
        <end position="430"/>
    </location>
</feature>
<evidence type="ECO:0000256" key="2">
    <source>
        <dbReference type="ARBA" id="ARBA00022475"/>
    </source>
</evidence>
<feature type="transmembrane region" description="Helical" evidence="7">
    <location>
        <begin position="250"/>
        <end position="271"/>
    </location>
</feature>
<dbReference type="GO" id="GO:0005886">
    <property type="term" value="C:plasma membrane"/>
    <property type="evidence" value="ECO:0007669"/>
    <property type="project" value="UniProtKB-SubCell"/>
</dbReference>
<dbReference type="AlphaFoldDB" id="A0A4R5BRP2"/>
<evidence type="ECO:0000259" key="8">
    <source>
        <dbReference type="PROSITE" id="PS50850"/>
    </source>
</evidence>
<dbReference type="InterPro" id="IPR011701">
    <property type="entry name" value="MFS"/>
</dbReference>
<evidence type="ECO:0000256" key="1">
    <source>
        <dbReference type="ARBA" id="ARBA00004651"/>
    </source>
</evidence>
<feature type="transmembrane region" description="Helical" evidence="7">
    <location>
        <begin position="314"/>
        <end position="333"/>
    </location>
</feature>
<feature type="region of interest" description="Disordered" evidence="6">
    <location>
        <begin position="1"/>
        <end position="27"/>
    </location>
</feature>
<feature type="compositionally biased region" description="Polar residues" evidence="6">
    <location>
        <begin position="1"/>
        <end position="16"/>
    </location>
</feature>
<gene>
    <name evidence="9" type="ORF">E1202_15570</name>
</gene>
<dbReference type="GO" id="GO:0022857">
    <property type="term" value="F:transmembrane transporter activity"/>
    <property type="evidence" value="ECO:0007669"/>
    <property type="project" value="InterPro"/>
</dbReference>
<dbReference type="SUPFAM" id="SSF103473">
    <property type="entry name" value="MFS general substrate transporter"/>
    <property type="match status" value="1"/>
</dbReference>
<dbReference type="Pfam" id="PF07690">
    <property type="entry name" value="MFS_1"/>
    <property type="match status" value="1"/>
</dbReference>
<dbReference type="InterPro" id="IPR036259">
    <property type="entry name" value="MFS_trans_sf"/>
</dbReference>
<dbReference type="PANTHER" id="PTHR43124">
    <property type="entry name" value="PURINE EFFLUX PUMP PBUE"/>
    <property type="match status" value="1"/>
</dbReference>
<evidence type="ECO:0000313" key="10">
    <source>
        <dbReference type="Proteomes" id="UP000294723"/>
    </source>
</evidence>
<feature type="transmembrane region" description="Helical" evidence="7">
    <location>
        <begin position="104"/>
        <end position="123"/>
    </location>
</feature>
<feature type="transmembrane region" description="Helical" evidence="7">
    <location>
        <begin position="34"/>
        <end position="52"/>
    </location>
</feature>
<keyword evidence="5 7" id="KW-0472">Membrane</keyword>
<dbReference type="InterPro" id="IPR020846">
    <property type="entry name" value="MFS_dom"/>
</dbReference>
<accession>A0A4R5BRP2</accession>
<dbReference type="PROSITE" id="PS50850">
    <property type="entry name" value="MFS"/>
    <property type="match status" value="1"/>
</dbReference>
<dbReference type="Gene3D" id="1.20.1250.20">
    <property type="entry name" value="MFS general substrate transporter like domains"/>
    <property type="match status" value="2"/>
</dbReference>
<proteinExistence type="predicted"/>
<evidence type="ECO:0000256" key="4">
    <source>
        <dbReference type="ARBA" id="ARBA00022989"/>
    </source>
</evidence>
<dbReference type="CDD" id="cd06174">
    <property type="entry name" value="MFS"/>
    <property type="match status" value="1"/>
</dbReference>
<keyword evidence="3 7" id="KW-0812">Transmembrane</keyword>
<comment type="caution">
    <text evidence="9">The sequence shown here is derived from an EMBL/GenBank/DDBJ whole genome shotgun (WGS) entry which is preliminary data.</text>
</comment>
<evidence type="ECO:0000256" key="3">
    <source>
        <dbReference type="ARBA" id="ARBA00022692"/>
    </source>
</evidence>
<feature type="transmembrane region" description="Helical" evidence="7">
    <location>
        <begin position="283"/>
        <end position="302"/>
    </location>
</feature>
<evidence type="ECO:0000256" key="5">
    <source>
        <dbReference type="ARBA" id="ARBA00023136"/>
    </source>
</evidence>
<reference evidence="9 10" key="1">
    <citation type="submission" date="2019-03" db="EMBL/GenBank/DDBJ databases">
        <title>Draft genome sequences of novel Actinobacteria.</title>
        <authorList>
            <person name="Sahin N."/>
            <person name="Ay H."/>
            <person name="Saygin H."/>
        </authorList>
    </citation>
    <scope>NUCLEOTIDE SEQUENCE [LARGE SCALE GENOMIC DNA]</scope>
    <source>
        <strain evidence="9 10">5K548</strain>
    </source>
</reference>
<dbReference type="EMBL" id="SMLA01000020">
    <property type="protein sequence ID" value="TDD87930.1"/>
    <property type="molecule type" value="Genomic_DNA"/>
</dbReference>
<organism evidence="9 10">
    <name type="scientific">Saccharopolyspora karakumensis</name>
    <dbReference type="NCBI Taxonomy" id="2530386"/>
    <lineage>
        <taxon>Bacteria</taxon>
        <taxon>Bacillati</taxon>
        <taxon>Actinomycetota</taxon>
        <taxon>Actinomycetes</taxon>
        <taxon>Pseudonocardiales</taxon>
        <taxon>Pseudonocardiaceae</taxon>
        <taxon>Saccharopolyspora</taxon>
    </lineage>
</organism>
<feature type="transmembrane region" description="Helical" evidence="7">
    <location>
        <begin position="372"/>
        <end position="398"/>
    </location>
</feature>
<dbReference type="InterPro" id="IPR050189">
    <property type="entry name" value="MFS_Efflux_Transporters"/>
</dbReference>
<evidence type="ECO:0000256" key="7">
    <source>
        <dbReference type="SAM" id="Phobius"/>
    </source>
</evidence>
<feature type="domain" description="Major facilitator superfamily (MFS) profile" evidence="8">
    <location>
        <begin position="1"/>
        <end position="436"/>
    </location>
</feature>
<name>A0A4R5BRP2_9PSEU</name>
<protein>
    <submittedName>
        <fullName evidence="9">MFS transporter</fullName>
    </submittedName>
</protein>
<dbReference type="Proteomes" id="UP000294723">
    <property type="component" value="Unassembled WGS sequence"/>
</dbReference>
<feature type="transmembrane region" description="Helical" evidence="7">
    <location>
        <begin position="189"/>
        <end position="212"/>
    </location>
</feature>
<dbReference type="PANTHER" id="PTHR43124:SF3">
    <property type="entry name" value="CHLORAMPHENICOL EFFLUX PUMP RV0191"/>
    <property type="match status" value="1"/>
</dbReference>
<evidence type="ECO:0000256" key="6">
    <source>
        <dbReference type="SAM" id="MobiDB-lite"/>
    </source>
</evidence>
<keyword evidence="4 7" id="KW-1133">Transmembrane helix</keyword>
<sequence length="437" mass="45365">MDTSLSGEGSQLSTTVEAPPQHAGAQRRGSGSRMAWLVWGVGALCYCAALFHRAGLGVAAPEAVQRFDAGPGVLALFSALQLGVYLVLQVPAGLLADRLGPRKVITGGMIALAVGSAVFALSGSIVGGIAGRMLIGFGDAFMFTNVLRLAAHWFPPHRYGKVAALTGLAGGLGQVVSTLPLSLSLHSLGWVPTFLGAAALTAALGLAAALIIRDRDSSAHAHVAESEPVSERIRHSLRAVAAQRGTQHAFWTHFVLMAQFVAITTLWGGPWLSAAQGHGQSEVGSLLLVSVAGFIAGSWFAGQYVSGRPRRRERYTFGLSSMVAVVWAVMVGWPGVLPMPVLVVALLAVGVAGGAAMLAFDGARTANAEHRSGTATGVVNMGGFSAAVLIQLLVGGVLELVSGWDPAVGYRWAFAPVLALLVIGTASQWWSRDRALR</sequence>